<accession>A0ABS2RHW6</accession>
<dbReference type="PANTHER" id="PTHR33490:SF12">
    <property type="entry name" value="BLL5557 PROTEIN"/>
    <property type="match status" value="1"/>
</dbReference>
<dbReference type="EMBL" id="JAFBCF010000001">
    <property type="protein sequence ID" value="MBM7798288.1"/>
    <property type="molecule type" value="Genomic_DNA"/>
</dbReference>
<protein>
    <submittedName>
        <fullName evidence="2">Transglutaminase-like putative cysteine protease</fullName>
    </submittedName>
</protein>
<proteinExistence type="predicted"/>
<dbReference type="PANTHER" id="PTHR33490">
    <property type="entry name" value="BLR5614 PROTEIN-RELATED"/>
    <property type="match status" value="1"/>
</dbReference>
<gene>
    <name evidence="2" type="ORF">JOE57_001209</name>
</gene>
<feature type="domain" description="Transglutaminase-like" evidence="1">
    <location>
        <begin position="148"/>
        <end position="208"/>
    </location>
</feature>
<dbReference type="SMART" id="SM00460">
    <property type="entry name" value="TGc"/>
    <property type="match status" value="1"/>
</dbReference>
<evidence type="ECO:0000259" key="1">
    <source>
        <dbReference type="SMART" id="SM00460"/>
    </source>
</evidence>
<reference evidence="2 3" key="1">
    <citation type="submission" date="2021-01" db="EMBL/GenBank/DDBJ databases">
        <title>Sequencing the genomes of 1000 actinobacteria strains.</title>
        <authorList>
            <person name="Klenk H.-P."/>
        </authorList>
    </citation>
    <scope>NUCLEOTIDE SEQUENCE [LARGE SCALE GENOMIC DNA]</scope>
    <source>
        <strain evidence="2 3">DSM 18662</strain>
    </source>
</reference>
<evidence type="ECO:0000313" key="2">
    <source>
        <dbReference type="EMBL" id="MBM7798288.1"/>
    </source>
</evidence>
<dbReference type="Gene3D" id="3.10.620.30">
    <property type="match status" value="1"/>
</dbReference>
<sequence>MRRTVTAHLEVTLSGRTNLIYCIAAAANSTFERELLTISVDGTTVQPREIADLHGTRLHQLVADGKRVVLDYDCAVSGQADPPANDLDLITYLRPSRYCESDTLGPTAASEFSGLDGRSLLDAVTQWVADKLSYVAGSSVPTDGAVQTLLDRRGVCRDFAHLAIALLRALNVPARLAAVYAPGLSPMEFHAVAEAYVDGAWQVVDPTRMAPRQSMLRIATGRDAADTAFLTNHWATLTLDMLWVTAVVDALPNDDGRQLVQLR</sequence>
<dbReference type="InterPro" id="IPR038765">
    <property type="entry name" value="Papain-like_cys_pep_sf"/>
</dbReference>
<dbReference type="InterPro" id="IPR002931">
    <property type="entry name" value="Transglutaminase-like"/>
</dbReference>
<dbReference type="Pfam" id="PF01841">
    <property type="entry name" value="Transglut_core"/>
    <property type="match status" value="1"/>
</dbReference>
<dbReference type="Gene3D" id="2.60.40.2250">
    <property type="match status" value="1"/>
</dbReference>
<dbReference type="SUPFAM" id="SSF54001">
    <property type="entry name" value="Cysteine proteinases"/>
    <property type="match status" value="1"/>
</dbReference>
<dbReference type="Proteomes" id="UP000704762">
    <property type="component" value="Unassembled WGS sequence"/>
</dbReference>
<name>A0ABS2RHW6_9ACTN</name>
<evidence type="ECO:0000313" key="3">
    <source>
        <dbReference type="Proteomes" id="UP000704762"/>
    </source>
</evidence>
<dbReference type="RefSeq" id="WP_204916851.1">
    <property type="nucleotide sequence ID" value="NZ_BAAAQP010000011.1"/>
</dbReference>
<organism evidence="2 3">
    <name type="scientific">Microlunatus panaciterrae</name>
    <dbReference type="NCBI Taxonomy" id="400768"/>
    <lineage>
        <taxon>Bacteria</taxon>
        <taxon>Bacillati</taxon>
        <taxon>Actinomycetota</taxon>
        <taxon>Actinomycetes</taxon>
        <taxon>Propionibacteriales</taxon>
        <taxon>Propionibacteriaceae</taxon>
        <taxon>Microlunatus</taxon>
    </lineage>
</organism>
<keyword evidence="3" id="KW-1185">Reference proteome</keyword>
<comment type="caution">
    <text evidence="2">The sequence shown here is derived from an EMBL/GenBank/DDBJ whole genome shotgun (WGS) entry which is preliminary data.</text>
</comment>